<evidence type="ECO:0000313" key="2">
    <source>
        <dbReference type="EMBL" id="MBB4920972.1"/>
    </source>
</evidence>
<sequence length="181" mass="19957">MTVPANDKPFQVPWQELARRAAATSQPDMTPLSPSDRDKLRRRLDAPGGWRLALTPREYAEYCNMGVVRSPEAVAQVEAVNREDLAQYRADGVQPGHEDWGLQQYTEGVLAALTWATGRALKAPLSGVQTARPSHEQMWAEATLGEEIARGQRASTLHRSYGTGVEAALLWLIARSDDPPI</sequence>
<comment type="caution">
    <text evidence="2">The sequence shown here is derived from an EMBL/GenBank/DDBJ whole genome shotgun (WGS) entry which is preliminary data.</text>
</comment>
<dbReference type="RefSeq" id="WP_184725791.1">
    <property type="nucleotide sequence ID" value="NZ_JACHJP010000021.1"/>
</dbReference>
<dbReference type="Proteomes" id="UP000552644">
    <property type="component" value="Unassembled WGS sequence"/>
</dbReference>
<evidence type="ECO:0000256" key="1">
    <source>
        <dbReference type="SAM" id="MobiDB-lite"/>
    </source>
</evidence>
<dbReference type="EMBL" id="JACHJP010000021">
    <property type="protein sequence ID" value="MBB4920972.1"/>
    <property type="molecule type" value="Genomic_DNA"/>
</dbReference>
<accession>A0A7W7QWE1</accession>
<keyword evidence="3" id="KW-1185">Reference proteome</keyword>
<name>A0A7W7QWE1_9ACTN</name>
<reference evidence="2 3" key="1">
    <citation type="submission" date="2020-08" db="EMBL/GenBank/DDBJ databases">
        <title>Genomic Encyclopedia of Type Strains, Phase III (KMG-III): the genomes of soil and plant-associated and newly described type strains.</title>
        <authorList>
            <person name="Whitman W."/>
        </authorList>
    </citation>
    <scope>NUCLEOTIDE SEQUENCE [LARGE SCALE GENOMIC DNA]</scope>
    <source>
        <strain evidence="2 3">CECT 8840</strain>
    </source>
</reference>
<protein>
    <submittedName>
        <fullName evidence="2">Uncharacterized protein</fullName>
    </submittedName>
</protein>
<organism evidence="2 3">
    <name type="scientific">Streptosporangium saharense</name>
    <dbReference type="NCBI Taxonomy" id="1706840"/>
    <lineage>
        <taxon>Bacteria</taxon>
        <taxon>Bacillati</taxon>
        <taxon>Actinomycetota</taxon>
        <taxon>Actinomycetes</taxon>
        <taxon>Streptosporangiales</taxon>
        <taxon>Streptosporangiaceae</taxon>
        <taxon>Streptosporangium</taxon>
    </lineage>
</organism>
<evidence type="ECO:0000313" key="3">
    <source>
        <dbReference type="Proteomes" id="UP000552644"/>
    </source>
</evidence>
<feature type="region of interest" description="Disordered" evidence="1">
    <location>
        <begin position="20"/>
        <end position="42"/>
    </location>
</feature>
<gene>
    <name evidence="2" type="ORF">FHS44_008125</name>
</gene>
<dbReference type="AlphaFoldDB" id="A0A7W7QWE1"/>
<proteinExistence type="predicted"/>